<dbReference type="GO" id="GO:0004843">
    <property type="term" value="F:cysteine-type deubiquitinase activity"/>
    <property type="evidence" value="ECO:0007669"/>
    <property type="project" value="UniProtKB-UniRule"/>
</dbReference>
<dbReference type="PANTHER" id="PTHR21646">
    <property type="entry name" value="UBIQUITIN CARBOXYL-TERMINAL HYDROLASE"/>
    <property type="match status" value="1"/>
</dbReference>
<sequence length="454" mass="51229">LSRHKSISHSDLAREFSGLHTSDSAYLPAAGALSTRSRPELGNLQGLYQAAAHSDYVRGYLESYGRKSHHGSLSTSHLSPSQATLPPSGTRCMAGPPPSQPCSLSQQSSKAVQGLTGLRNLGNTCFMNSILQCLSNTKELRDYCLQNQYLRDLNNNSRMRTALMSEFAKLIQLLWTSSPNESVSPSEFKTQIQRYAPRFVGYNQQDAQEFLRFLLDGLHSEVNRVLVRPRASTDTLDHLPDDEKSRQMWRRYQEREDSRISDLFVGQLKSSLTCSECGYCSTAFDPFWDLSLPIPKKGYGEVTLMDCLRLFTKEDVLDGDEKPTCCRCKARTRCTKKFSIQKFPKILVLHLKRFSEARIRSSKLTTFVNFTLKDLDLREFASQSCNHAVYNLYAVSNHSGTTMGGHYTAYCKSPVSSEWHSFNDSRVTPMSSSHVRSSDAYLLFYELASPSSRM</sequence>
<dbReference type="EC" id="3.4.19.12" evidence="12"/>
<keyword evidence="4 12" id="KW-0645">Protease</keyword>
<feature type="non-terminal residue" evidence="15">
    <location>
        <position position="454"/>
    </location>
</feature>
<dbReference type="GO" id="GO:0048511">
    <property type="term" value="P:rhythmic process"/>
    <property type="evidence" value="ECO:0007669"/>
    <property type="project" value="UniProtKB-KW"/>
</dbReference>
<dbReference type="CDD" id="cd02674">
    <property type="entry name" value="Peptidase_C19R"/>
    <property type="match status" value="1"/>
</dbReference>
<evidence type="ECO:0000256" key="13">
    <source>
        <dbReference type="SAM" id="MobiDB-lite"/>
    </source>
</evidence>
<keyword evidence="10" id="KW-0090">Biological rhythms</keyword>
<comment type="catalytic activity">
    <reaction evidence="1 12">
        <text>Thiol-dependent hydrolysis of ester, thioester, amide, peptide and isopeptide bonds formed by the C-terminal Gly of ubiquitin (a 76-residue protein attached to proteins as an intracellular targeting signal).</text>
        <dbReference type="EC" id="3.4.19.12"/>
    </reaction>
</comment>
<dbReference type="AlphaFoldDB" id="A0A7K8AZQ3"/>
<dbReference type="GO" id="GO:0046872">
    <property type="term" value="F:metal ion binding"/>
    <property type="evidence" value="ECO:0007669"/>
    <property type="project" value="UniProtKB-KW"/>
</dbReference>
<evidence type="ECO:0000256" key="6">
    <source>
        <dbReference type="ARBA" id="ARBA00022786"/>
    </source>
</evidence>
<feature type="non-terminal residue" evidence="15">
    <location>
        <position position="1"/>
    </location>
</feature>
<dbReference type="Pfam" id="PF00443">
    <property type="entry name" value="UCH"/>
    <property type="match status" value="1"/>
</dbReference>
<evidence type="ECO:0000313" key="16">
    <source>
        <dbReference type="Proteomes" id="UP000517678"/>
    </source>
</evidence>
<evidence type="ECO:0000256" key="10">
    <source>
        <dbReference type="ARBA" id="ARBA00023108"/>
    </source>
</evidence>
<comment type="similarity">
    <text evidence="11">Belongs to the peptidase C19 family. USP2 subfamily.</text>
</comment>
<organism evidence="15 16">
    <name type="scientific">Cnemophilus loriae</name>
    <name type="common">Loria's bird-of-paradise</name>
    <dbReference type="NCBI Taxonomy" id="254448"/>
    <lineage>
        <taxon>Eukaryota</taxon>
        <taxon>Metazoa</taxon>
        <taxon>Chordata</taxon>
        <taxon>Craniata</taxon>
        <taxon>Vertebrata</taxon>
        <taxon>Euteleostomi</taxon>
        <taxon>Archelosauria</taxon>
        <taxon>Archosauria</taxon>
        <taxon>Dinosauria</taxon>
        <taxon>Saurischia</taxon>
        <taxon>Theropoda</taxon>
        <taxon>Coelurosauria</taxon>
        <taxon>Aves</taxon>
        <taxon>Neognathae</taxon>
        <taxon>Neoaves</taxon>
        <taxon>Telluraves</taxon>
        <taxon>Australaves</taxon>
        <taxon>Passeriformes</taxon>
        <taxon>Corvoidea</taxon>
        <taxon>Corvidae</taxon>
        <taxon>Cnemophilus</taxon>
    </lineage>
</organism>
<comment type="subcellular location">
    <subcellularLocation>
        <location evidence="2">Cytoplasm</location>
        <location evidence="2">Perinuclear region</location>
    </subcellularLocation>
</comment>
<proteinExistence type="inferred from homology"/>
<keyword evidence="5" id="KW-0479">Metal-binding</keyword>
<evidence type="ECO:0000256" key="4">
    <source>
        <dbReference type="ARBA" id="ARBA00022670"/>
    </source>
</evidence>
<dbReference type="InterPro" id="IPR028889">
    <property type="entry name" value="USP"/>
</dbReference>
<dbReference type="GO" id="GO:0016579">
    <property type="term" value="P:protein deubiquitination"/>
    <property type="evidence" value="ECO:0007669"/>
    <property type="project" value="InterPro"/>
</dbReference>
<evidence type="ECO:0000256" key="7">
    <source>
        <dbReference type="ARBA" id="ARBA00022801"/>
    </source>
</evidence>
<evidence type="ECO:0000259" key="14">
    <source>
        <dbReference type="PROSITE" id="PS50235"/>
    </source>
</evidence>
<feature type="domain" description="USP" evidence="14">
    <location>
        <begin position="116"/>
        <end position="448"/>
    </location>
</feature>
<keyword evidence="7 12" id="KW-0378">Hydrolase</keyword>
<dbReference type="PROSITE" id="PS00972">
    <property type="entry name" value="USP_1"/>
    <property type="match status" value="1"/>
</dbReference>
<evidence type="ECO:0000256" key="2">
    <source>
        <dbReference type="ARBA" id="ARBA00004556"/>
    </source>
</evidence>
<name>A0A7K8AZQ3_9CORV</name>
<evidence type="ECO:0000256" key="3">
    <source>
        <dbReference type="ARBA" id="ARBA00022490"/>
    </source>
</evidence>
<keyword evidence="9" id="KW-0862">Zinc</keyword>
<dbReference type="InterPro" id="IPR038765">
    <property type="entry name" value="Papain-like_cys_pep_sf"/>
</dbReference>
<dbReference type="InterPro" id="IPR018200">
    <property type="entry name" value="USP_CS"/>
</dbReference>
<evidence type="ECO:0000256" key="8">
    <source>
        <dbReference type="ARBA" id="ARBA00022807"/>
    </source>
</evidence>
<feature type="compositionally biased region" description="Low complexity" evidence="13">
    <location>
        <begin position="71"/>
        <end position="81"/>
    </location>
</feature>
<evidence type="ECO:0000256" key="11">
    <source>
        <dbReference type="ARBA" id="ARBA00037943"/>
    </source>
</evidence>
<keyword evidence="3" id="KW-0963">Cytoplasm</keyword>
<gene>
    <name evidence="15" type="primary">Usp2</name>
    <name evidence="15" type="ORF">CNELOR_R14841</name>
</gene>
<reference evidence="15 16" key="1">
    <citation type="submission" date="2019-09" db="EMBL/GenBank/DDBJ databases">
        <title>Bird 10,000 Genomes (B10K) Project - Family phase.</title>
        <authorList>
            <person name="Zhang G."/>
        </authorList>
    </citation>
    <scope>NUCLEOTIDE SEQUENCE [LARGE SCALE GENOMIC DNA]</scope>
    <source>
        <strain evidence="15">B10K-DU-029-38</strain>
        <tissue evidence="15">Muscle</tissue>
    </source>
</reference>
<comment type="caution">
    <text evidence="15">The sequence shown here is derived from an EMBL/GenBank/DDBJ whole genome shotgun (WGS) entry which is preliminary data.</text>
</comment>
<dbReference type="SUPFAM" id="SSF54001">
    <property type="entry name" value="Cysteine proteinases"/>
    <property type="match status" value="1"/>
</dbReference>
<evidence type="ECO:0000256" key="5">
    <source>
        <dbReference type="ARBA" id="ARBA00022723"/>
    </source>
</evidence>
<dbReference type="EMBL" id="VZTF01006368">
    <property type="protein sequence ID" value="NXB08183.1"/>
    <property type="molecule type" value="Genomic_DNA"/>
</dbReference>
<keyword evidence="8 12" id="KW-0788">Thiol protease</keyword>
<keyword evidence="6 12" id="KW-0833">Ubl conjugation pathway</keyword>
<dbReference type="PROSITE" id="PS00973">
    <property type="entry name" value="USP_2"/>
    <property type="match status" value="1"/>
</dbReference>
<dbReference type="InterPro" id="IPR050185">
    <property type="entry name" value="Ub_carboxyl-term_hydrolase"/>
</dbReference>
<evidence type="ECO:0000313" key="15">
    <source>
        <dbReference type="EMBL" id="NXB08183.1"/>
    </source>
</evidence>
<dbReference type="GO" id="GO:0006508">
    <property type="term" value="P:proteolysis"/>
    <property type="evidence" value="ECO:0007669"/>
    <property type="project" value="UniProtKB-KW"/>
</dbReference>
<protein>
    <recommendedName>
        <fullName evidence="12">Ubiquitin carboxyl-terminal hydrolase</fullName>
        <ecNumber evidence="12">3.4.19.12</ecNumber>
    </recommendedName>
</protein>
<evidence type="ECO:0000256" key="1">
    <source>
        <dbReference type="ARBA" id="ARBA00000707"/>
    </source>
</evidence>
<feature type="region of interest" description="Disordered" evidence="13">
    <location>
        <begin position="71"/>
        <end position="105"/>
    </location>
</feature>
<dbReference type="PROSITE" id="PS50235">
    <property type="entry name" value="USP_3"/>
    <property type="match status" value="1"/>
</dbReference>
<accession>A0A7K8AZQ3</accession>
<dbReference type="FunFam" id="3.90.70.10:FF:000024">
    <property type="entry name" value="Ubiquitin carboxyl-terminal hydrolase 2"/>
    <property type="match status" value="1"/>
</dbReference>
<dbReference type="GO" id="GO:0048471">
    <property type="term" value="C:perinuclear region of cytoplasm"/>
    <property type="evidence" value="ECO:0007669"/>
    <property type="project" value="UniProtKB-SubCell"/>
</dbReference>
<dbReference type="Gene3D" id="3.90.70.10">
    <property type="entry name" value="Cysteine proteinases"/>
    <property type="match status" value="1"/>
</dbReference>
<dbReference type="InterPro" id="IPR001394">
    <property type="entry name" value="Peptidase_C19_UCH"/>
</dbReference>
<dbReference type="PANTHER" id="PTHR21646:SF17">
    <property type="entry name" value="UBIQUITIN CARBOXYL-TERMINAL HYDROLASE 2"/>
    <property type="match status" value="1"/>
</dbReference>
<evidence type="ECO:0000256" key="9">
    <source>
        <dbReference type="ARBA" id="ARBA00022833"/>
    </source>
</evidence>
<keyword evidence="16" id="KW-1185">Reference proteome</keyword>
<dbReference type="Proteomes" id="UP000517678">
    <property type="component" value="Unassembled WGS sequence"/>
</dbReference>
<evidence type="ECO:0000256" key="12">
    <source>
        <dbReference type="RuleBase" id="RU366025"/>
    </source>
</evidence>